<comment type="function">
    <text evidence="1">Involved in DNA recombination.</text>
</comment>
<keyword evidence="6" id="KW-0812">Transmembrane</keyword>
<keyword evidence="4" id="KW-0233">DNA recombination</keyword>
<comment type="similarity">
    <text evidence="2">Belongs to the RmuC family.</text>
</comment>
<evidence type="ECO:0000313" key="7">
    <source>
        <dbReference type="EMBL" id="WAJ71144.1"/>
    </source>
</evidence>
<dbReference type="EMBL" id="CP109965">
    <property type="protein sequence ID" value="WAJ71144.1"/>
    <property type="molecule type" value="Genomic_DNA"/>
</dbReference>
<evidence type="ECO:0000256" key="1">
    <source>
        <dbReference type="ARBA" id="ARBA00003416"/>
    </source>
</evidence>
<protein>
    <submittedName>
        <fullName evidence="7">DNA recombination protein RmuC</fullName>
    </submittedName>
</protein>
<dbReference type="Pfam" id="PF02646">
    <property type="entry name" value="RmuC"/>
    <property type="match status" value="1"/>
</dbReference>
<dbReference type="PANTHER" id="PTHR30563:SF0">
    <property type="entry name" value="DNA RECOMBINATION PROTEIN RMUC"/>
    <property type="match status" value="1"/>
</dbReference>
<accession>A0ABY7ANL1</accession>
<name>A0ABY7ANL1_9ALTE</name>
<dbReference type="Gene3D" id="1.20.1260.80">
    <property type="match status" value="1"/>
</dbReference>
<keyword evidence="6" id="KW-0472">Membrane</keyword>
<evidence type="ECO:0000313" key="8">
    <source>
        <dbReference type="Proteomes" id="UP001163726"/>
    </source>
</evidence>
<evidence type="ECO:0000256" key="2">
    <source>
        <dbReference type="ARBA" id="ARBA00009840"/>
    </source>
</evidence>
<evidence type="ECO:0000256" key="6">
    <source>
        <dbReference type="SAM" id="Phobius"/>
    </source>
</evidence>
<evidence type="ECO:0000256" key="5">
    <source>
        <dbReference type="SAM" id="Coils"/>
    </source>
</evidence>
<gene>
    <name evidence="7" type="ORF">OLW01_04880</name>
</gene>
<keyword evidence="8" id="KW-1185">Reference proteome</keyword>
<sequence length="417" mass="47900">MFAEYNWLLLGLIACGVVIQLWLVLLLVSQRRQLQQLNLDKNNAQSQLTDLRLSLMNQTHEQFSALEQRLNQQQSKLQEQQHQSQQSASRSHLELLDLINRNHAEHRQELAKAVHQQSETVSKRLGELANITESRLDKLSNRVNEKLSEGFENTVKTFNDILKRLALIDQAQQKISELSGNVVSLQNVLTDKRSRGAFGEVQLYNLIENTLASEQFEKQAKLSNGRIADCLLKLPEPTGNIVIDSKFPLENYQRMMADGISEIERKAIERQFKADVKKHVQDIAERYIIEKETSDSAILFLPAEAVFAEIHAYHPDIVEFAWQRRVWLTSPTTLMAILTTAKAVLKDEATRQQVHVIQQHLIKLSSDFNRFQGRFDQLARHIDQAANDVKQIHTSASKITNRFQSIEQVKLDEIEQT</sequence>
<organism evidence="7 8">
    <name type="scientific">Catenovulum adriaticum</name>
    <dbReference type="NCBI Taxonomy" id="2984846"/>
    <lineage>
        <taxon>Bacteria</taxon>
        <taxon>Pseudomonadati</taxon>
        <taxon>Pseudomonadota</taxon>
        <taxon>Gammaproteobacteria</taxon>
        <taxon>Alteromonadales</taxon>
        <taxon>Alteromonadaceae</taxon>
        <taxon>Catenovulum</taxon>
    </lineage>
</organism>
<keyword evidence="3 5" id="KW-0175">Coiled coil</keyword>
<keyword evidence="6" id="KW-1133">Transmembrane helix</keyword>
<feature type="coiled-coil region" evidence="5">
    <location>
        <begin position="27"/>
        <end position="188"/>
    </location>
</feature>
<proteinExistence type="inferred from homology"/>
<dbReference type="RefSeq" id="WP_268075608.1">
    <property type="nucleotide sequence ID" value="NZ_CP109965.1"/>
</dbReference>
<evidence type="ECO:0000256" key="3">
    <source>
        <dbReference type="ARBA" id="ARBA00023054"/>
    </source>
</evidence>
<reference evidence="7" key="1">
    <citation type="submission" date="2022-10" db="EMBL/GenBank/DDBJ databases">
        <title>Catenovulum adriacola sp. nov. isolated in the Harbour of Susak.</title>
        <authorList>
            <person name="Schoch T."/>
            <person name="Reich S.J."/>
            <person name="Stoeferle S."/>
            <person name="Flaiz M."/>
            <person name="Kazda M."/>
            <person name="Riedel C.U."/>
            <person name="Duerre P."/>
        </authorList>
    </citation>
    <scope>NUCLEOTIDE SEQUENCE</scope>
    <source>
        <strain evidence="7">TS8</strain>
    </source>
</reference>
<evidence type="ECO:0000256" key="4">
    <source>
        <dbReference type="ARBA" id="ARBA00023172"/>
    </source>
</evidence>
<dbReference type="InterPro" id="IPR003798">
    <property type="entry name" value="DNA_recombination_RmuC"/>
</dbReference>
<dbReference type="Proteomes" id="UP001163726">
    <property type="component" value="Chromosome"/>
</dbReference>
<feature type="transmembrane region" description="Helical" evidence="6">
    <location>
        <begin position="6"/>
        <end position="28"/>
    </location>
</feature>
<dbReference type="PANTHER" id="PTHR30563">
    <property type="entry name" value="DNA RECOMBINATION PROTEIN RMUC"/>
    <property type="match status" value="1"/>
</dbReference>